<evidence type="ECO:0000313" key="1">
    <source>
        <dbReference type="EMBL" id="KAJ4144774.1"/>
    </source>
</evidence>
<dbReference type="Proteomes" id="UP001144673">
    <property type="component" value="Chromosome 2"/>
</dbReference>
<reference evidence="1" key="1">
    <citation type="journal article" date="2023" name="Access Microbiol">
        <title>De-novo genome assembly for Akanthomyces muscarius, a biocontrol agent of insect agricultural pests.</title>
        <authorList>
            <person name="Erdos Z."/>
            <person name="Studholme D.J."/>
            <person name="Raymond B."/>
            <person name="Sharma M."/>
        </authorList>
    </citation>
    <scope>NUCLEOTIDE SEQUENCE</scope>
    <source>
        <strain evidence="1">Ve6</strain>
    </source>
</reference>
<evidence type="ECO:0000313" key="2">
    <source>
        <dbReference type="Proteomes" id="UP001144673"/>
    </source>
</evidence>
<protein>
    <submittedName>
        <fullName evidence="1">Uncharacterized protein</fullName>
    </submittedName>
</protein>
<proteinExistence type="predicted"/>
<dbReference type="EMBL" id="JAJHUN010000011">
    <property type="protein sequence ID" value="KAJ4144774.1"/>
    <property type="molecule type" value="Genomic_DNA"/>
</dbReference>
<organism evidence="1 2">
    <name type="scientific">Akanthomyces muscarius</name>
    <name type="common">Entomopathogenic fungus</name>
    <name type="synonym">Lecanicillium muscarium</name>
    <dbReference type="NCBI Taxonomy" id="2231603"/>
    <lineage>
        <taxon>Eukaryota</taxon>
        <taxon>Fungi</taxon>
        <taxon>Dikarya</taxon>
        <taxon>Ascomycota</taxon>
        <taxon>Pezizomycotina</taxon>
        <taxon>Sordariomycetes</taxon>
        <taxon>Hypocreomycetidae</taxon>
        <taxon>Hypocreales</taxon>
        <taxon>Cordycipitaceae</taxon>
        <taxon>Akanthomyces</taxon>
    </lineage>
</organism>
<comment type="caution">
    <text evidence="1">The sequence shown here is derived from an EMBL/GenBank/DDBJ whole genome shotgun (WGS) entry which is preliminary data.</text>
</comment>
<dbReference type="KEGG" id="amus:LMH87_003644"/>
<dbReference type="GeneID" id="80890803"/>
<dbReference type="RefSeq" id="XP_056048444.1">
    <property type="nucleotide sequence ID" value="XM_056194747.1"/>
</dbReference>
<sequence>MTQAEANTQLGSEDMRVVCPWDLNMEGTERYLLQICVSCRLASDTPMHAHHILTQPCFLHGASWGCRRVMAYSVEQL</sequence>
<gene>
    <name evidence="1" type="ORF">LMH87_003644</name>
</gene>
<keyword evidence="2" id="KW-1185">Reference proteome</keyword>
<dbReference type="AlphaFoldDB" id="A0A9W8Q3T9"/>
<name>A0A9W8Q3T9_AKAMU</name>
<accession>A0A9W8Q3T9</accession>